<gene>
    <name evidence="1" type="ORF">ERX37_06110</name>
</gene>
<dbReference type="OrthoDB" id="3186525at2"/>
<accession>A0A4R6BJA7</accession>
<organism evidence="1 2">
    <name type="scientific">Macrococcus hajekii</name>
    <dbReference type="NCBI Taxonomy" id="198482"/>
    <lineage>
        <taxon>Bacteria</taxon>
        <taxon>Bacillati</taxon>
        <taxon>Bacillota</taxon>
        <taxon>Bacilli</taxon>
        <taxon>Bacillales</taxon>
        <taxon>Staphylococcaceae</taxon>
        <taxon>Macrococcus</taxon>
    </lineage>
</organism>
<dbReference type="RefSeq" id="WP_133429801.1">
    <property type="nucleotide sequence ID" value="NZ_BMCC01000003.1"/>
</dbReference>
<comment type="caution">
    <text evidence="1">The sequence shown here is derived from an EMBL/GenBank/DDBJ whole genome shotgun (WGS) entry which is preliminary data.</text>
</comment>
<reference evidence="1 2" key="1">
    <citation type="submission" date="2019-01" db="EMBL/GenBank/DDBJ databases">
        <title>Draft genome sequences of the type strains of six Macrococcus species.</title>
        <authorList>
            <person name="Mazhar S."/>
            <person name="Altermann E."/>
            <person name="Hill C."/>
            <person name="Mcauliffe O."/>
        </authorList>
    </citation>
    <scope>NUCLEOTIDE SEQUENCE [LARGE SCALE GENOMIC DNA]</scope>
    <source>
        <strain evidence="1 2">CCM4809</strain>
    </source>
</reference>
<dbReference type="AlphaFoldDB" id="A0A4R6BJA7"/>
<dbReference type="Proteomes" id="UP000295328">
    <property type="component" value="Unassembled WGS sequence"/>
</dbReference>
<evidence type="ECO:0000313" key="2">
    <source>
        <dbReference type="Proteomes" id="UP000295328"/>
    </source>
</evidence>
<proteinExistence type="predicted"/>
<dbReference type="EMBL" id="SCWE01000002">
    <property type="protein sequence ID" value="TDM01782.1"/>
    <property type="molecule type" value="Genomic_DNA"/>
</dbReference>
<evidence type="ECO:0000313" key="1">
    <source>
        <dbReference type="EMBL" id="TDM01782.1"/>
    </source>
</evidence>
<sequence>MQLDIQIDSNLSEEVIRISAPQMTEELQQVIASVEKIYQQKKLIVMEDKSVCAVMTTGERLRLGERLYQLEEWLVCLYRNLR</sequence>
<protein>
    <submittedName>
        <fullName evidence="1">Uncharacterized protein</fullName>
    </submittedName>
</protein>
<name>A0A4R6BJA7_9STAP</name>
<keyword evidence="2" id="KW-1185">Reference proteome</keyword>